<dbReference type="InParanoid" id="A0A3N4LVL9"/>
<organism evidence="1 2">
    <name type="scientific">Terfezia boudieri ATCC MYA-4762</name>
    <dbReference type="NCBI Taxonomy" id="1051890"/>
    <lineage>
        <taxon>Eukaryota</taxon>
        <taxon>Fungi</taxon>
        <taxon>Dikarya</taxon>
        <taxon>Ascomycota</taxon>
        <taxon>Pezizomycotina</taxon>
        <taxon>Pezizomycetes</taxon>
        <taxon>Pezizales</taxon>
        <taxon>Pezizaceae</taxon>
        <taxon>Terfezia</taxon>
    </lineage>
</organism>
<proteinExistence type="predicted"/>
<keyword evidence="2" id="KW-1185">Reference proteome</keyword>
<gene>
    <name evidence="1" type="ORF">L211DRAFT_143073</name>
</gene>
<sequence>MQENVDPVSLQSPTHQVPSRYHHQLPHLYHLHQYPPQIQLQPQSAPDVPCLCLFLESLRARASRRLLSTPISIAPAKVNICNIHIRRHATISMANAQRNISYLSRLVVIIYINGRLSRSYIYLSYTRSIVHQQASLLWPKLPGQADMSCWKIPLVCEQHKHDQYTGNNQSTSAR</sequence>
<dbReference type="EMBL" id="ML121540">
    <property type="protein sequence ID" value="RPB24691.1"/>
    <property type="molecule type" value="Genomic_DNA"/>
</dbReference>
<evidence type="ECO:0000313" key="1">
    <source>
        <dbReference type="EMBL" id="RPB24691.1"/>
    </source>
</evidence>
<dbReference type="Proteomes" id="UP000267821">
    <property type="component" value="Unassembled WGS sequence"/>
</dbReference>
<dbReference type="AlphaFoldDB" id="A0A3N4LVL9"/>
<evidence type="ECO:0000313" key="2">
    <source>
        <dbReference type="Proteomes" id="UP000267821"/>
    </source>
</evidence>
<reference evidence="1 2" key="1">
    <citation type="journal article" date="2018" name="Nat. Ecol. Evol.">
        <title>Pezizomycetes genomes reveal the molecular basis of ectomycorrhizal truffle lifestyle.</title>
        <authorList>
            <person name="Murat C."/>
            <person name="Payen T."/>
            <person name="Noel B."/>
            <person name="Kuo A."/>
            <person name="Morin E."/>
            <person name="Chen J."/>
            <person name="Kohler A."/>
            <person name="Krizsan K."/>
            <person name="Balestrini R."/>
            <person name="Da Silva C."/>
            <person name="Montanini B."/>
            <person name="Hainaut M."/>
            <person name="Levati E."/>
            <person name="Barry K.W."/>
            <person name="Belfiori B."/>
            <person name="Cichocki N."/>
            <person name="Clum A."/>
            <person name="Dockter R.B."/>
            <person name="Fauchery L."/>
            <person name="Guy J."/>
            <person name="Iotti M."/>
            <person name="Le Tacon F."/>
            <person name="Lindquist E.A."/>
            <person name="Lipzen A."/>
            <person name="Malagnac F."/>
            <person name="Mello A."/>
            <person name="Molinier V."/>
            <person name="Miyauchi S."/>
            <person name="Poulain J."/>
            <person name="Riccioni C."/>
            <person name="Rubini A."/>
            <person name="Sitrit Y."/>
            <person name="Splivallo R."/>
            <person name="Traeger S."/>
            <person name="Wang M."/>
            <person name="Zifcakova L."/>
            <person name="Wipf D."/>
            <person name="Zambonelli A."/>
            <person name="Paolocci F."/>
            <person name="Nowrousian M."/>
            <person name="Ottonello S."/>
            <person name="Baldrian P."/>
            <person name="Spatafora J.W."/>
            <person name="Henrissat B."/>
            <person name="Nagy L.G."/>
            <person name="Aury J.M."/>
            <person name="Wincker P."/>
            <person name="Grigoriev I.V."/>
            <person name="Bonfante P."/>
            <person name="Martin F.M."/>
        </authorList>
    </citation>
    <scope>NUCLEOTIDE SEQUENCE [LARGE SCALE GENOMIC DNA]</scope>
    <source>
        <strain evidence="1 2">ATCC MYA-4762</strain>
    </source>
</reference>
<accession>A0A3N4LVL9</accession>
<name>A0A3N4LVL9_9PEZI</name>
<protein>
    <submittedName>
        <fullName evidence="1">Uncharacterized protein</fullName>
    </submittedName>
</protein>